<dbReference type="Gene3D" id="3.10.180.10">
    <property type="entry name" value="2,3-Dihydroxybiphenyl 1,2-Dioxygenase, domain 1"/>
    <property type="match status" value="2"/>
</dbReference>
<dbReference type="CDD" id="cd07247">
    <property type="entry name" value="SgaA_N_like"/>
    <property type="match status" value="2"/>
</dbReference>
<feature type="domain" description="VOC" evidence="1">
    <location>
        <begin position="136"/>
        <end position="252"/>
    </location>
</feature>
<proteinExistence type="predicted"/>
<organism evidence="2 3">
    <name type="scientific">Yinghuangia aomiensis</name>
    <dbReference type="NCBI Taxonomy" id="676205"/>
    <lineage>
        <taxon>Bacteria</taxon>
        <taxon>Bacillati</taxon>
        <taxon>Actinomycetota</taxon>
        <taxon>Actinomycetes</taxon>
        <taxon>Kitasatosporales</taxon>
        <taxon>Streptomycetaceae</taxon>
        <taxon>Yinghuangia</taxon>
    </lineage>
</organism>
<dbReference type="InterPro" id="IPR052164">
    <property type="entry name" value="Anthracycline_SecMetBiosynth"/>
</dbReference>
<dbReference type="Pfam" id="PF00903">
    <property type="entry name" value="Glyoxalase"/>
    <property type="match status" value="2"/>
</dbReference>
<evidence type="ECO:0000259" key="1">
    <source>
        <dbReference type="PROSITE" id="PS51819"/>
    </source>
</evidence>
<dbReference type="PROSITE" id="PS51819">
    <property type="entry name" value="VOC"/>
    <property type="match status" value="2"/>
</dbReference>
<name>A0ABP9I712_9ACTN</name>
<sequence>MLGTAFVKGSPCWIDLGSPNIRAAASFYGEVFGWTFEDFGPEAGGYGFLKNHDRSIGAIGGLDEGAMSAWTAYFAAPDVDAVTKDVQSHGGSVRAEPFDVMDAGRMSQVSDPQGAGFALWQAGSHAGFDTASQVGELLWVELHTPDPDAAFGFYRDLFGWRSQKMDAPGMTYTVVSTSQGDIEDASFGGIAPDDQQGPRWVPYFHVADPDATAARVQASGGMVLMPAADVPDVGRIAWFADPAGAVFAVLKPDPRQGS</sequence>
<comment type="caution">
    <text evidence="2">The sequence shown here is derived from an EMBL/GenBank/DDBJ whole genome shotgun (WGS) entry which is preliminary data.</text>
</comment>
<evidence type="ECO:0000313" key="2">
    <source>
        <dbReference type="EMBL" id="GAA4990390.1"/>
    </source>
</evidence>
<protein>
    <submittedName>
        <fullName evidence="2">VOC family protein</fullName>
    </submittedName>
</protein>
<gene>
    <name evidence="2" type="ORF">GCM10023205_72230</name>
</gene>
<dbReference type="SUPFAM" id="SSF54593">
    <property type="entry name" value="Glyoxalase/Bleomycin resistance protein/Dihydroxybiphenyl dioxygenase"/>
    <property type="match status" value="2"/>
</dbReference>
<feature type="domain" description="VOC" evidence="1">
    <location>
        <begin position="10"/>
        <end position="122"/>
    </location>
</feature>
<dbReference type="InterPro" id="IPR004360">
    <property type="entry name" value="Glyas_Fos-R_dOase_dom"/>
</dbReference>
<dbReference type="RefSeq" id="WP_345680049.1">
    <property type="nucleotide sequence ID" value="NZ_BAABHS010000039.1"/>
</dbReference>
<dbReference type="PANTHER" id="PTHR33993:SF10">
    <property type="entry name" value="CONSERVED PROTEIN"/>
    <property type="match status" value="1"/>
</dbReference>
<reference evidence="3" key="1">
    <citation type="journal article" date="2019" name="Int. J. Syst. Evol. Microbiol.">
        <title>The Global Catalogue of Microorganisms (GCM) 10K type strain sequencing project: providing services to taxonomists for standard genome sequencing and annotation.</title>
        <authorList>
            <consortium name="The Broad Institute Genomics Platform"/>
            <consortium name="The Broad Institute Genome Sequencing Center for Infectious Disease"/>
            <person name="Wu L."/>
            <person name="Ma J."/>
        </authorList>
    </citation>
    <scope>NUCLEOTIDE SEQUENCE [LARGE SCALE GENOMIC DNA]</scope>
    <source>
        <strain evidence="3">JCM 17986</strain>
    </source>
</reference>
<dbReference type="Proteomes" id="UP001500466">
    <property type="component" value="Unassembled WGS sequence"/>
</dbReference>
<dbReference type="InterPro" id="IPR029068">
    <property type="entry name" value="Glyas_Bleomycin-R_OHBP_Dase"/>
</dbReference>
<evidence type="ECO:0000313" key="3">
    <source>
        <dbReference type="Proteomes" id="UP001500466"/>
    </source>
</evidence>
<dbReference type="PANTHER" id="PTHR33993">
    <property type="entry name" value="GLYOXALASE-RELATED"/>
    <property type="match status" value="1"/>
</dbReference>
<keyword evidence="3" id="KW-1185">Reference proteome</keyword>
<dbReference type="InterPro" id="IPR037523">
    <property type="entry name" value="VOC_core"/>
</dbReference>
<dbReference type="EMBL" id="BAABHS010000039">
    <property type="protein sequence ID" value="GAA4990390.1"/>
    <property type="molecule type" value="Genomic_DNA"/>
</dbReference>
<accession>A0ABP9I712</accession>